<gene>
    <name evidence="1" type="ORF">LCGC14_1534710</name>
</gene>
<protein>
    <submittedName>
        <fullName evidence="1">Uncharacterized protein</fullName>
    </submittedName>
</protein>
<sequence length="116" mass="13359">MTKKERTIKACRELAAKYREPEGKGLFFRRDSCPLCLIHDPNYSAGCVGCPLADKGGDTGCIDFRTYKRANRCRTSYSYNARAAFFDKIIPILEGIPASRFTKRGWKYFDELDRSW</sequence>
<reference evidence="1" key="1">
    <citation type="journal article" date="2015" name="Nature">
        <title>Complex archaea that bridge the gap between prokaryotes and eukaryotes.</title>
        <authorList>
            <person name="Spang A."/>
            <person name="Saw J.H."/>
            <person name="Jorgensen S.L."/>
            <person name="Zaremba-Niedzwiedzka K."/>
            <person name="Martijn J."/>
            <person name="Lind A.E."/>
            <person name="van Eijk R."/>
            <person name="Schleper C."/>
            <person name="Guy L."/>
            <person name="Ettema T.J."/>
        </authorList>
    </citation>
    <scope>NUCLEOTIDE SEQUENCE</scope>
</reference>
<evidence type="ECO:0000313" key="1">
    <source>
        <dbReference type="EMBL" id="KKM61140.1"/>
    </source>
</evidence>
<dbReference type="EMBL" id="LAZR01011544">
    <property type="protein sequence ID" value="KKM61140.1"/>
    <property type="molecule type" value="Genomic_DNA"/>
</dbReference>
<name>A0A0F9LAL4_9ZZZZ</name>
<comment type="caution">
    <text evidence="1">The sequence shown here is derived from an EMBL/GenBank/DDBJ whole genome shotgun (WGS) entry which is preliminary data.</text>
</comment>
<organism evidence="1">
    <name type="scientific">marine sediment metagenome</name>
    <dbReference type="NCBI Taxonomy" id="412755"/>
    <lineage>
        <taxon>unclassified sequences</taxon>
        <taxon>metagenomes</taxon>
        <taxon>ecological metagenomes</taxon>
    </lineage>
</organism>
<proteinExistence type="predicted"/>
<accession>A0A0F9LAL4</accession>
<dbReference type="AlphaFoldDB" id="A0A0F9LAL4"/>